<dbReference type="PANTHER" id="PTHR23422">
    <property type="entry name" value="DIPEPTIDYL PEPTIDASE III-RELATED"/>
    <property type="match status" value="1"/>
</dbReference>
<organism evidence="4 5">
    <name type="scientific">Steroidobacter flavus</name>
    <dbReference type="NCBI Taxonomy" id="1842136"/>
    <lineage>
        <taxon>Bacteria</taxon>
        <taxon>Pseudomonadati</taxon>
        <taxon>Pseudomonadota</taxon>
        <taxon>Gammaproteobacteria</taxon>
        <taxon>Steroidobacterales</taxon>
        <taxon>Steroidobacteraceae</taxon>
        <taxon>Steroidobacter</taxon>
    </lineage>
</organism>
<dbReference type="EMBL" id="JBHSDU010000015">
    <property type="protein sequence ID" value="MFC4313656.1"/>
    <property type="molecule type" value="Genomic_DNA"/>
</dbReference>
<evidence type="ECO:0000256" key="1">
    <source>
        <dbReference type="ARBA" id="ARBA00022723"/>
    </source>
</evidence>
<dbReference type="InterPro" id="IPR039461">
    <property type="entry name" value="Peptidase_M49"/>
</dbReference>
<keyword evidence="3" id="KW-0732">Signal</keyword>
<feature type="signal peptide" evidence="3">
    <location>
        <begin position="1"/>
        <end position="23"/>
    </location>
</feature>
<protein>
    <recommendedName>
        <fullName evidence="6">DNA mismatch repair protein MutT</fullName>
    </recommendedName>
</protein>
<evidence type="ECO:0000256" key="3">
    <source>
        <dbReference type="SAM" id="SignalP"/>
    </source>
</evidence>
<sequence>MRKTLLASAVLAVCNLWSVASMAEALPNPEQLTAMAARFAPVDVKVDVASLPAQERAALAKLVEASRYVDALFMRQRFAGNNALLLQLLSDRSTLGRARVDYFLLNKGPWSELDEDRAFLPGVSAKPPGGNFYPADATRDQIDSWMQGLPQAEKTEATGFFTTIRRSADGKFISVPYSLEYQGELMEMARLLREAAALTQQPTLKAFLQKRAEAFVSNDYYASDVTWMELDASIEPTIGPYEVYEDEWFNFKAAFEAFITLTDAAETDKLKRFSSQLQDLEDHLPIDKKFRKPKLGGYSPIRVVNVVFSAGDANHGVQTAAYNLPNDERVVAEKGSKRVLLKNFQQAKFDKVLTPIADIALAPQDRSLLSFDAFFTHILMHELMHGLGPQTIEVGGKQTTVRQELKELNGPLEEAKADVSGLWALQFLMDKGFLDKKQERNMYVTFLASTFRTLRFGLNAAHAKGMALQVNNLLDAGAIRIDAQGRFSLDVPKTKKAVTSLTSQIMTLQAHGDYAGVKRLLDKMSVIRPEVQRVLDQLGQVPVDIAPQFVTANSLAP</sequence>
<feature type="chain" id="PRO_5045691851" description="DNA mismatch repair protein MutT" evidence="3">
    <location>
        <begin position="24"/>
        <end position="557"/>
    </location>
</feature>
<dbReference type="RefSeq" id="WP_380604167.1">
    <property type="nucleotide sequence ID" value="NZ_JBHSDU010000015.1"/>
</dbReference>
<keyword evidence="1" id="KW-0479">Metal-binding</keyword>
<dbReference type="Pfam" id="PF03571">
    <property type="entry name" value="Peptidase_M49"/>
    <property type="match status" value="1"/>
</dbReference>
<dbReference type="PANTHER" id="PTHR23422:SF9">
    <property type="entry name" value="ZN-DEPENDENT HYDROLASE"/>
    <property type="match status" value="1"/>
</dbReference>
<evidence type="ECO:0008006" key="6">
    <source>
        <dbReference type="Google" id="ProtNLM"/>
    </source>
</evidence>
<accession>A0ABV8T158</accession>
<evidence type="ECO:0000256" key="2">
    <source>
        <dbReference type="ARBA" id="ARBA00022801"/>
    </source>
</evidence>
<evidence type="ECO:0000313" key="5">
    <source>
        <dbReference type="Proteomes" id="UP001595904"/>
    </source>
</evidence>
<name>A0ABV8T158_9GAMM</name>
<dbReference type="Gene3D" id="3.30.540.30">
    <property type="match status" value="1"/>
</dbReference>
<keyword evidence="5" id="KW-1185">Reference proteome</keyword>
<dbReference type="Proteomes" id="UP001595904">
    <property type="component" value="Unassembled WGS sequence"/>
</dbReference>
<gene>
    <name evidence="4" type="ORF">ACFPN2_31575</name>
</gene>
<reference evidence="5" key="1">
    <citation type="journal article" date="2019" name="Int. J. Syst. Evol. Microbiol.">
        <title>The Global Catalogue of Microorganisms (GCM) 10K type strain sequencing project: providing services to taxonomists for standard genome sequencing and annotation.</title>
        <authorList>
            <consortium name="The Broad Institute Genomics Platform"/>
            <consortium name="The Broad Institute Genome Sequencing Center for Infectious Disease"/>
            <person name="Wu L."/>
            <person name="Ma J."/>
        </authorList>
    </citation>
    <scope>NUCLEOTIDE SEQUENCE [LARGE SCALE GENOMIC DNA]</scope>
    <source>
        <strain evidence="5">CGMCC 1.10759</strain>
    </source>
</reference>
<evidence type="ECO:0000313" key="4">
    <source>
        <dbReference type="EMBL" id="MFC4313656.1"/>
    </source>
</evidence>
<comment type="caution">
    <text evidence="4">The sequence shown here is derived from an EMBL/GenBank/DDBJ whole genome shotgun (WGS) entry which is preliminary data.</text>
</comment>
<keyword evidence="2" id="KW-0378">Hydrolase</keyword>
<proteinExistence type="predicted"/>